<evidence type="ECO:0000256" key="5">
    <source>
        <dbReference type="ARBA" id="ARBA00023242"/>
    </source>
</evidence>
<dbReference type="Pfam" id="PF05890">
    <property type="entry name" value="Ebp2"/>
    <property type="match status" value="1"/>
</dbReference>
<comment type="subcellular location">
    <subcellularLocation>
        <location evidence="1">Nucleus</location>
        <location evidence="1">Nucleolus</location>
    </subcellularLocation>
</comment>
<comment type="similarity">
    <text evidence="2">Belongs to the EBP2 family.</text>
</comment>
<name>A0A095C1Z3_CRYD2</name>
<dbReference type="STRING" id="294750.A0A095C1Z3"/>
<evidence type="ECO:0000256" key="6">
    <source>
        <dbReference type="SAM" id="MobiDB-lite"/>
    </source>
</evidence>
<gene>
    <name evidence="7" type="ORF">CNBG_0803</name>
</gene>
<dbReference type="GO" id="GO:0042273">
    <property type="term" value="P:ribosomal large subunit biogenesis"/>
    <property type="evidence" value="ECO:0007669"/>
    <property type="project" value="TreeGrafter"/>
</dbReference>
<dbReference type="GO" id="GO:0005730">
    <property type="term" value="C:nucleolus"/>
    <property type="evidence" value="ECO:0007669"/>
    <property type="project" value="UniProtKB-SubCell"/>
</dbReference>
<feature type="compositionally biased region" description="Acidic residues" evidence="6">
    <location>
        <begin position="299"/>
        <end position="316"/>
    </location>
</feature>
<dbReference type="HOGENOM" id="CLU_036007_0_1_1"/>
<reference evidence="7 8" key="1">
    <citation type="journal article" date="2011" name="MBio">
        <title>Genome variation in Cryptococcus gattii, an emerging pathogen of immunocompetent hosts.</title>
        <authorList>
            <person name="D'Souza C.A."/>
            <person name="Kronstad J.W."/>
            <person name="Taylor G."/>
            <person name="Warren R."/>
            <person name="Yuen M."/>
            <person name="Hu G."/>
            <person name="Jung W.H."/>
            <person name="Sham A."/>
            <person name="Kidd S.E."/>
            <person name="Tangen K."/>
            <person name="Lee N."/>
            <person name="Zeilmaker T."/>
            <person name="Sawkins J."/>
            <person name="McVicker G."/>
            <person name="Shah S."/>
            <person name="Gnerre S."/>
            <person name="Griggs A."/>
            <person name="Zeng Q."/>
            <person name="Bartlett K."/>
            <person name="Li W."/>
            <person name="Wang X."/>
            <person name="Heitman J."/>
            <person name="Stajich J.E."/>
            <person name="Fraser J.A."/>
            <person name="Meyer W."/>
            <person name="Carter D."/>
            <person name="Schein J."/>
            <person name="Krzywinski M."/>
            <person name="Kwon-Chung K.J."/>
            <person name="Varma A."/>
            <person name="Wang J."/>
            <person name="Brunham R."/>
            <person name="Fyfe M."/>
            <person name="Ouellette B.F."/>
            <person name="Siddiqui A."/>
            <person name="Marra M."/>
            <person name="Jones S."/>
            <person name="Holt R."/>
            <person name="Birren B.W."/>
            <person name="Galagan J.E."/>
            <person name="Cuomo C.A."/>
        </authorList>
    </citation>
    <scope>NUCLEOTIDE SEQUENCE [LARGE SCALE GENOMIC DNA]</scope>
    <source>
        <strain evidence="7 8">R265</strain>
    </source>
</reference>
<keyword evidence="3" id="KW-0690">Ribosome biogenesis</keyword>
<dbReference type="RefSeq" id="XP_062880936.1">
    <property type="nucleotide sequence ID" value="XM_063024866.1"/>
</dbReference>
<dbReference type="PANTHER" id="PTHR13028">
    <property type="entry name" value="RRNA PROCESSING PROTEIN EBNA1-BINDING PROTEIN-RELATED"/>
    <property type="match status" value="1"/>
</dbReference>
<keyword evidence="8" id="KW-1185">Reference proteome</keyword>
<dbReference type="OMA" id="DAHKGRD"/>
<dbReference type="GO" id="GO:0030687">
    <property type="term" value="C:preribosome, large subunit precursor"/>
    <property type="evidence" value="ECO:0007669"/>
    <property type="project" value="TreeGrafter"/>
</dbReference>
<dbReference type="AlphaFoldDB" id="A0A095C1Z3"/>
<dbReference type="VEuPathDB" id="FungiDB:CNBG_0803"/>
<keyword evidence="4" id="KW-0175">Coiled coil</keyword>
<sequence>MPISKKDARKLKSNKKLDLSKTENSQSLDKQSYAADEQIESGDEDDQDVSEEGMKRLMELVDVDDLNEYEMALLGAEQDEEDEEEGSEKEEVEMSASEGVDEDEEKQGEDKEQDNTIINEKPDDDVVSLDGLGSDVSVDEDAVPMQKVTINNKPALRALADSIRVTNMPWPEHLVLDSKETADVDPSDDLQRETVFYKIALGCIPQARKLASKHDIPFTRPGDYYAEMVKSDEHMERVRTKLVEEAQGIKKSEDAKKQRELKKFGKQIQHEKLRQREQDKKSFENRVEGLKRKRKEGMELGDEGDEFDIAVEDAVEDQPQKGGRSASGKSKMPRHARDAKFSLGGGGRRSKQNTRESTMDFGGGMSRGKGGKAGTAGKAKPKGRPGKSRRRGGRV</sequence>
<dbReference type="GO" id="GO:0006364">
    <property type="term" value="P:rRNA processing"/>
    <property type="evidence" value="ECO:0007669"/>
    <property type="project" value="TreeGrafter"/>
</dbReference>
<dbReference type="Proteomes" id="UP000029445">
    <property type="component" value="Chromosome 2"/>
</dbReference>
<dbReference type="EMBL" id="CP025760">
    <property type="protein sequence ID" value="KGB74965.1"/>
    <property type="molecule type" value="Genomic_DNA"/>
</dbReference>
<evidence type="ECO:0000256" key="4">
    <source>
        <dbReference type="ARBA" id="ARBA00023054"/>
    </source>
</evidence>
<feature type="compositionally biased region" description="Basic and acidic residues" evidence="6">
    <location>
        <begin position="264"/>
        <end position="290"/>
    </location>
</feature>
<feature type="region of interest" description="Disordered" evidence="6">
    <location>
        <begin position="264"/>
        <end position="395"/>
    </location>
</feature>
<dbReference type="InterPro" id="IPR008610">
    <property type="entry name" value="Ebp2"/>
</dbReference>
<evidence type="ECO:0000256" key="2">
    <source>
        <dbReference type="ARBA" id="ARBA00007336"/>
    </source>
</evidence>
<accession>A0A095C1Z3</accession>
<feature type="region of interest" description="Disordered" evidence="6">
    <location>
        <begin position="1"/>
        <end position="137"/>
    </location>
</feature>
<dbReference type="PANTHER" id="PTHR13028:SF0">
    <property type="entry name" value="RRNA-PROCESSING PROTEIN EBP2-RELATED"/>
    <property type="match status" value="1"/>
</dbReference>
<reference evidence="7 8" key="2">
    <citation type="journal article" date="2018" name="Proc. Natl. Acad. Sci.">
        <title>RNAi is a critical determinant of centromere evolution in closely related fungi.</title>
        <authorList>
            <person name="Yadav V."/>
            <person name="Sun S."/>
            <person name="Billmyre R.B."/>
            <person name="Thimmappa B.C."/>
            <person name="Shea T."/>
            <person name="Lintner R."/>
            <person name="Bakkeren G."/>
            <person name="Cuomo C.A."/>
            <person name="Heitman J."/>
            <person name="Sanyal K."/>
        </authorList>
    </citation>
    <scope>NUCLEOTIDE SEQUENCE [LARGE SCALE GENOMIC DNA]</scope>
    <source>
        <strain evidence="7 8">R265</strain>
    </source>
</reference>
<protein>
    <submittedName>
        <fullName evidence="7">rRNA-processing protein EBP2</fullName>
    </submittedName>
</protein>
<organism evidence="7 8">
    <name type="scientific">Cryptococcus deuterogattii (strain R265)</name>
    <name type="common">Cryptococcus gattii VGII (strain R265)</name>
    <dbReference type="NCBI Taxonomy" id="294750"/>
    <lineage>
        <taxon>Eukaryota</taxon>
        <taxon>Fungi</taxon>
        <taxon>Dikarya</taxon>
        <taxon>Basidiomycota</taxon>
        <taxon>Agaricomycotina</taxon>
        <taxon>Tremellomycetes</taxon>
        <taxon>Tremellales</taxon>
        <taxon>Cryptococcaceae</taxon>
        <taxon>Cryptococcus</taxon>
        <taxon>Cryptococcus gattii species complex</taxon>
    </lineage>
</organism>
<feature type="compositionally biased region" description="Acidic residues" evidence="6">
    <location>
        <begin position="37"/>
        <end position="51"/>
    </location>
</feature>
<evidence type="ECO:0000313" key="7">
    <source>
        <dbReference type="EMBL" id="KGB74965.1"/>
    </source>
</evidence>
<dbReference type="KEGG" id="cdeu:CNBG_0803"/>
<evidence type="ECO:0000313" key="8">
    <source>
        <dbReference type="Proteomes" id="UP000029445"/>
    </source>
</evidence>
<dbReference type="GO" id="GO:0034399">
    <property type="term" value="C:nuclear periphery"/>
    <property type="evidence" value="ECO:0007669"/>
    <property type="project" value="TreeGrafter"/>
</dbReference>
<evidence type="ECO:0000256" key="3">
    <source>
        <dbReference type="ARBA" id="ARBA00022517"/>
    </source>
</evidence>
<feature type="compositionally biased region" description="Acidic residues" evidence="6">
    <location>
        <begin position="77"/>
        <end position="107"/>
    </location>
</feature>
<feature type="compositionally biased region" description="Gly residues" evidence="6">
    <location>
        <begin position="361"/>
        <end position="374"/>
    </location>
</feature>
<keyword evidence="5" id="KW-0539">Nucleus</keyword>
<feature type="compositionally biased region" description="Basic residues" evidence="6">
    <location>
        <begin position="379"/>
        <end position="395"/>
    </location>
</feature>
<proteinExistence type="inferred from homology"/>
<evidence type="ECO:0000256" key="1">
    <source>
        <dbReference type="ARBA" id="ARBA00004604"/>
    </source>
</evidence>
<dbReference type="GeneID" id="88177020"/>
<dbReference type="OrthoDB" id="443772at2759"/>